<evidence type="ECO:0000313" key="4">
    <source>
        <dbReference type="Proteomes" id="UP001595075"/>
    </source>
</evidence>
<protein>
    <recommendedName>
        <fullName evidence="5">BZIP domain-containing protein</fullName>
    </recommendedName>
</protein>
<dbReference type="CDD" id="cd14686">
    <property type="entry name" value="bZIP"/>
    <property type="match status" value="1"/>
</dbReference>
<dbReference type="Gene3D" id="1.20.5.170">
    <property type="match status" value="1"/>
</dbReference>
<feature type="coiled-coil region" evidence="1">
    <location>
        <begin position="149"/>
        <end position="176"/>
    </location>
</feature>
<feature type="compositionally biased region" description="Low complexity" evidence="2">
    <location>
        <begin position="192"/>
        <end position="210"/>
    </location>
</feature>
<dbReference type="EMBL" id="JAZHXI010000016">
    <property type="protein sequence ID" value="KAL2062903.1"/>
    <property type="molecule type" value="Genomic_DNA"/>
</dbReference>
<organism evidence="3 4">
    <name type="scientific">Oculimacula yallundae</name>
    <dbReference type="NCBI Taxonomy" id="86028"/>
    <lineage>
        <taxon>Eukaryota</taxon>
        <taxon>Fungi</taxon>
        <taxon>Dikarya</taxon>
        <taxon>Ascomycota</taxon>
        <taxon>Pezizomycotina</taxon>
        <taxon>Leotiomycetes</taxon>
        <taxon>Helotiales</taxon>
        <taxon>Ploettnerulaceae</taxon>
        <taxon>Oculimacula</taxon>
    </lineage>
</organism>
<dbReference type="SUPFAM" id="SSF57959">
    <property type="entry name" value="Leucine zipper domain"/>
    <property type="match status" value="1"/>
</dbReference>
<feature type="region of interest" description="Disordered" evidence="2">
    <location>
        <begin position="191"/>
        <end position="221"/>
    </location>
</feature>
<proteinExistence type="predicted"/>
<feature type="compositionally biased region" description="Polar residues" evidence="2">
    <location>
        <begin position="211"/>
        <end position="221"/>
    </location>
</feature>
<gene>
    <name evidence="3" type="ORF">VTL71DRAFT_5975</name>
</gene>
<reference evidence="3 4" key="1">
    <citation type="journal article" date="2024" name="Commun. Biol.">
        <title>Comparative genomic analysis of thermophilic fungi reveals convergent evolutionary adaptations and gene losses.</title>
        <authorList>
            <person name="Steindorff A.S."/>
            <person name="Aguilar-Pontes M.V."/>
            <person name="Robinson A.J."/>
            <person name="Andreopoulos B."/>
            <person name="LaButti K."/>
            <person name="Kuo A."/>
            <person name="Mondo S."/>
            <person name="Riley R."/>
            <person name="Otillar R."/>
            <person name="Haridas S."/>
            <person name="Lipzen A."/>
            <person name="Grimwood J."/>
            <person name="Schmutz J."/>
            <person name="Clum A."/>
            <person name="Reid I.D."/>
            <person name="Moisan M.C."/>
            <person name="Butler G."/>
            <person name="Nguyen T.T.M."/>
            <person name="Dewar K."/>
            <person name="Conant G."/>
            <person name="Drula E."/>
            <person name="Henrissat B."/>
            <person name="Hansel C."/>
            <person name="Singer S."/>
            <person name="Hutchinson M.I."/>
            <person name="de Vries R.P."/>
            <person name="Natvig D.O."/>
            <person name="Powell A.J."/>
            <person name="Tsang A."/>
            <person name="Grigoriev I.V."/>
        </authorList>
    </citation>
    <scope>NUCLEOTIDE SEQUENCE [LARGE SCALE GENOMIC DNA]</scope>
    <source>
        <strain evidence="3 4">CBS 494.80</strain>
    </source>
</reference>
<evidence type="ECO:0000313" key="3">
    <source>
        <dbReference type="EMBL" id="KAL2062903.1"/>
    </source>
</evidence>
<comment type="caution">
    <text evidence="3">The sequence shown here is derived from an EMBL/GenBank/DDBJ whole genome shotgun (WGS) entry which is preliminary data.</text>
</comment>
<keyword evidence="4" id="KW-1185">Reference proteome</keyword>
<evidence type="ECO:0000256" key="1">
    <source>
        <dbReference type="SAM" id="Coils"/>
    </source>
</evidence>
<dbReference type="InterPro" id="IPR046347">
    <property type="entry name" value="bZIP_sf"/>
</dbReference>
<accession>A0ABR4C1L3</accession>
<evidence type="ECO:0000256" key="2">
    <source>
        <dbReference type="SAM" id="MobiDB-lite"/>
    </source>
</evidence>
<evidence type="ECO:0008006" key="5">
    <source>
        <dbReference type="Google" id="ProtNLM"/>
    </source>
</evidence>
<keyword evidence="1" id="KW-0175">Coiled coil</keyword>
<name>A0ABR4C1L3_9HELO</name>
<dbReference type="Proteomes" id="UP001595075">
    <property type="component" value="Unassembled WGS sequence"/>
</dbReference>
<sequence length="266" mass="29935">MSSQHLHPGFQPFGQVPNIYTVNNHQTTPSFYQGPVYDIPPPPYGTSFRAPGYEDEFSYNGGSEASFHETSSPDMAYPYDMSFQCSTSIRRDSCTTSQEDDEPVQKSRSSSPKRKRTASALDETQRLEKRRIGNMVAARKFRGKRKDELETLRQMYSEQVDKNNALQAQLNEALRAKYQLSIELVEHLKMEQQQQQQQQTHHQSTQPQSQGGATMQPTDGSLSEAEHVRLPVDWSHPPSDAETGGWSAPGAMGLGMGIPIDKYQSF</sequence>
<feature type="region of interest" description="Disordered" evidence="2">
    <location>
        <begin position="90"/>
        <end position="126"/>
    </location>
</feature>